<evidence type="ECO:0000313" key="4">
    <source>
        <dbReference type="EMBL" id="GAA3386166.1"/>
    </source>
</evidence>
<accession>A0ABP6SVS6</accession>
<evidence type="ECO:0000256" key="1">
    <source>
        <dbReference type="ARBA" id="ARBA00022801"/>
    </source>
</evidence>
<name>A0ABP6SVS6_9ACTN</name>
<dbReference type="EMBL" id="BAAAYN010000014">
    <property type="protein sequence ID" value="GAA3386166.1"/>
    <property type="molecule type" value="Genomic_DNA"/>
</dbReference>
<dbReference type="Gene3D" id="3.60.40.10">
    <property type="entry name" value="PPM-type phosphatase domain"/>
    <property type="match status" value="1"/>
</dbReference>
<evidence type="ECO:0000259" key="3">
    <source>
        <dbReference type="PROSITE" id="PS51746"/>
    </source>
</evidence>
<dbReference type="Pfam" id="PF01590">
    <property type="entry name" value="GAF"/>
    <property type="match status" value="1"/>
</dbReference>
<evidence type="ECO:0000313" key="5">
    <source>
        <dbReference type="Proteomes" id="UP001501676"/>
    </source>
</evidence>
<dbReference type="SMART" id="SM00331">
    <property type="entry name" value="PP2C_SIG"/>
    <property type="match status" value="1"/>
</dbReference>
<dbReference type="InterPro" id="IPR029016">
    <property type="entry name" value="GAF-like_dom_sf"/>
</dbReference>
<dbReference type="Proteomes" id="UP001501676">
    <property type="component" value="Unassembled WGS sequence"/>
</dbReference>
<organism evidence="4 5">
    <name type="scientific">Cryptosporangium minutisporangium</name>
    <dbReference type="NCBI Taxonomy" id="113569"/>
    <lineage>
        <taxon>Bacteria</taxon>
        <taxon>Bacillati</taxon>
        <taxon>Actinomycetota</taxon>
        <taxon>Actinomycetes</taxon>
        <taxon>Cryptosporangiales</taxon>
        <taxon>Cryptosporangiaceae</taxon>
        <taxon>Cryptosporangium</taxon>
    </lineage>
</organism>
<evidence type="ECO:0000256" key="2">
    <source>
        <dbReference type="SAM" id="MobiDB-lite"/>
    </source>
</evidence>
<dbReference type="Pfam" id="PF07228">
    <property type="entry name" value="SpoIIE"/>
    <property type="match status" value="1"/>
</dbReference>
<feature type="region of interest" description="Disordered" evidence="2">
    <location>
        <begin position="1"/>
        <end position="21"/>
    </location>
</feature>
<dbReference type="SUPFAM" id="SSF81606">
    <property type="entry name" value="PP2C-like"/>
    <property type="match status" value="1"/>
</dbReference>
<comment type="caution">
    <text evidence="4">The sequence shown here is derived from an EMBL/GenBank/DDBJ whole genome shotgun (WGS) entry which is preliminary data.</text>
</comment>
<sequence>MTDAESAASAGAPARSQVNGLIPPNEAERLRAVRRYDILDTPPDGAFDRIAALAARIFEVPVATVTIVDEDRIWFKATHGVEVTQIGRDPGLCASAILIDAPTAIEDATLDPVALNNPLVRGEFGLRYYAAAPITTSDGYHLGTVNVIDRVPRQTTAEELTTLQDLASIVVDELELRLSAIREVRLERRRREEVQRSKGQVEEVARTLQQTLLPPRMPQVPGMELSAFYHAAPLQEVGGDFYDVFPLGGRRWAISIGDVSGKGVQAAALTSLARYALRGAAIQTSDPSMVMAALNETIVADQAGQEVPRYCTAVFCVIEQTESGSAQVRLANGGHPPAVVCRADGSIERLTESGPMLGWLPDSRYPTLETLLGPGDGLLFYTDGITDARRYGQRFGEGRLAAALADRPHNNAKSLVRWVRNLMNEFDPPGYDDVAVISVSIEPQTITQRQLTAVWSAGD</sequence>
<dbReference type="InterPro" id="IPR001932">
    <property type="entry name" value="PPM-type_phosphatase-like_dom"/>
</dbReference>
<dbReference type="Gene3D" id="3.30.450.40">
    <property type="match status" value="1"/>
</dbReference>
<gene>
    <name evidence="4" type="ORF">GCM10020369_22460</name>
</gene>
<dbReference type="PROSITE" id="PS51746">
    <property type="entry name" value="PPM_2"/>
    <property type="match status" value="1"/>
</dbReference>
<keyword evidence="5" id="KW-1185">Reference proteome</keyword>
<feature type="compositionally biased region" description="Low complexity" evidence="2">
    <location>
        <begin position="1"/>
        <end position="16"/>
    </location>
</feature>
<dbReference type="InterPro" id="IPR052016">
    <property type="entry name" value="Bact_Sigma-Reg"/>
</dbReference>
<protein>
    <recommendedName>
        <fullName evidence="3">PPM-type phosphatase domain-containing protein</fullName>
    </recommendedName>
</protein>
<feature type="domain" description="PPM-type phosphatase" evidence="3">
    <location>
        <begin position="225"/>
        <end position="441"/>
    </location>
</feature>
<dbReference type="InterPro" id="IPR003018">
    <property type="entry name" value="GAF"/>
</dbReference>
<keyword evidence="1" id="KW-0378">Hydrolase</keyword>
<dbReference type="InterPro" id="IPR036457">
    <property type="entry name" value="PPM-type-like_dom_sf"/>
</dbReference>
<proteinExistence type="predicted"/>
<dbReference type="PANTHER" id="PTHR43156">
    <property type="entry name" value="STAGE II SPORULATION PROTEIN E-RELATED"/>
    <property type="match status" value="1"/>
</dbReference>
<dbReference type="PANTHER" id="PTHR43156:SF2">
    <property type="entry name" value="STAGE II SPORULATION PROTEIN E"/>
    <property type="match status" value="1"/>
</dbReference>
<dbReference type="SUPFAM" id="SSF55781">
    <property type="entry name" value="GAF domain-like"/>
    <property type="match status" value="1"/>
</dbReference>
<reference evidence="5" key="1">
    <citation type="journal article" date="2019" name="Int. J. Syst. Evol. Microbiol.">
        <title>The Global Catalogue of Microorganisms (GCM) 10K type strain sequencing project: providing services to taxonomists for standard genome sequencing and annotation.</title>
        <authorList>
            <consortium name="The Broad Institute Genomics Platform"/>
            <consortium name="The Broad Institute Genome Sequencing Center for Infectious Disease"/>
            <person name="Wu L."/>
            <person name="Ma J."/>
        </authorList>
    </citation>
    <scope>NUCLEOTIDE SEQUENCE [LARGE SCALE GENOMIC DNA]</scope>
    <source>
        <strain evidence="5">JCM 9458</strain>
    </source>
</reference>
<dbReference type="SMART" id="SM00065">
    <property type="entry name" value="GAF"/>
    <property type="match status" value="1"/>
</dbReference>
<dbReference type="RefSeq" id="WP_345727977.1">
    <property type="nucleotide sequence ID" value="NZ_BAAAYN010000014.1"/>
</dbReference>